<dbReference type="InterPro" id="IPR039556">
    <property type="entry name" value="ICL/PEPM"/>
</dbReference>
<dbReference type="GO" id="GO:0016829">
    <property type="term" value="F:lyase activity"/>
    <property type="evidence" value="ECO:0007669"/>
    <property type="project" value="UniProtKB-KW"/>
</dbReference>
<dbReference type="EMBL" id="VFPN01000001">
    <property type="protein sequence ID" value="TQM66072.1"/>
    <property type="molecule type" value="Genomic_DNA"/>
</dbReference>
<accession>A0A543I647</accession>
<evidence type="ECO:0000313" key="1">
    <source>
        <dbReference type="EMBL" id="TQM66072.1"/>
    </source>
</evidence>
<name>A0A543I647_9MICO</name>
<proteinExistence type="predicted"/>
<dbReference type="AlphaFoldDB" id="A0A543I647"/>
<keyword evidence="2" id="KW-1185">Reference proteome</keyword>
<reference evidence="1 2" key="1">
    <citation type="submission" date="2019-06" db="EMBL/GenBank/DDBJ databases">
        <title>Sequencing the genomes of 1000 actinobacteria strains.</title>
        <authorList>
            <person name="Klenk H.-P."/>
        </authorList>
    </citation>
    <scope>NUCLEOTIDE SEQUENCE [LARGE SCALE GENOMIC DNA]</scope>
    <source>
        <strain evidence="1 2">DSM 18031</strain>
    </source>
</reference>
<keyword evidence="1" id="KW-0456">Lyase</keyword>
<dbReference type="PANTHER" id="PTHR42905">
    <property type="entry name" value="PHOSPHOENOLPYRUVATE CARBOXYLASE"/>
    <property type="match status" value="1"/>
</dbReference>
<dbReference type="CDD" id="cd00377">
    <property type="entry name" value="ICL_PEPM"/>
    <property type="match status" value="1"/>
</dbReference>
<gene>
    <name evidence="1" type="ORF">FB466_0894</name>
</gene>
<evidence type="ECO:0000313" key="2">
    <source>
        <dbReference type="Proteomes" id="UP000318331"/>
    </source>
</evidence>
<dbReference type="PANTHER" id="PTHR42905:SF16">
    <property type="entry name" value="CARBOXYPHOSPHONOENOLPYRUVATE PHOSPHONOMUTASE-LIKE PROTEIN (AFU_ORTHOLOGUE AFUA_5G07230)"/>
    <property type="match status" value="1"/>
</dbReference>
<dbReference type="SUPFAM" id="SSF51621">
    <property type="entry name" value="Phosphoenolpyruvate/pyruvate domain"/>
    <property type="match status" value="1"/>
</dbReference>
<dbReference type="InterPro" id="IPR040442">
    <property type="entry name" value="Pyrv_kinase-like_dom_sf"/>
</dbReference>
<protein>
    <submittedName>
        <fullName evidence="1">2-methylisocitrate lyase-like PEP mutase family enzyme</fullName>
    </submittedName>
</protein>
<organism evidence="1 2">
    <name type="scientific">Klugiella xanthotipulae</name>
    <dbReference type="NCBI Taxonomy" id="244735"/>
    <lineage>
        <taxon>Bacteria</taxon>
        <taxon>Bacillati</taxon>
        <taxon>Actinomycetota</taxon>
        <taxon>Actinomycetes</taxon>
        <taxon>Micrococcales</taxon>
        <taxon>Microbacteriaceae</taxon>
        <taxon>Klugiella</taxon>
    </lineage>
</organism>
<dbReference type="InterPro" id="IPR015813">
    <property type="entry name" value="Pyrv/PenolPyrv_kinase-like_dom"/>
</dbReference>
<comment type="caution">
    <text evidence="1">The sequence shown here is derived from an EMBL/GenBank/DDBJ whole genome shotgun (WGS) entry which is preliminary data.</text>
</comment>
<dbReference type="Pfam" id="PF13714">
    <property type="entry name" value="PEP_mutase"/>
    <property type="match status" value="1"/>
</dbReference>
<dbReference type="Gene3D" id="3.20.20.60">
    <property type="entry name" value="Phosphoenolpyruvate-binding domains"/>
    <property type="match status" value="1"/>
</dbReference>
<dbReference type="OrthoDB" id="9780430at2"/>
<sequence length="281" mass="28139">MQTTPTDTARLFHALHTPSRPLALVTVWDAASALVAEAAGAPALATTSAGVSWSLGFPDGDQLDRERALAAVARITAAVRVPVTADIETGYSGTDAGVADTVARLLAAGVVGINLEDGAHPPGECAARIEAARTTAERAGIPLFINARTDVFLGGIGPVEDRLSETISRAARYVAAGASGIFVPGVVDRETIAALVAAIPVPLNVMVGPGAPSVAELGDLGVARASLGSGVAQAAYAVVARATRELCTAGTYAAGETHLTYGELNGLAAAAGRPVGATIES</sequence>
<dbReference type="Proteomes" id="UP000318331">
    <property type="component" value="Unassembled WGS sequence"/>
</dbReference>
<dbReference type="RefSeq" id="WP_141916137.1">
    <property type="nucleotide sequence ID" value="NZ_BAAAYS010000019.1"/>
</dbReference>